<feature type="domain" description="Integrase catalytic" evidence="1">
    <location>
        <begin position="1"/>
        <end position="91"/>
    </location>
</feature>
<dbReference type="EMBL" id="DTQM01000098">
    <property type="protein sequence ID" value="HGC42605.1"/>
    <property type="molecule type" value="Genomic_DNA"/>
</dbReference>
<dbReference type="PANTHER" id="PTHR46889:SF4">
    <property type="entry name" value="TRANSPOSASE INSO FOR INSERTION SEQUENCE ELEMENT IS911B-RELATED"/>
    <property type="match status" value="1"/>
</dbReference>
<dbReference type="AlphaFoldDB" id="A0A8J4H976"/>
<dbReference type="InterPro" id="IPR036397">
    <property type="entry name" value="RNaseH_sf"/>
</dbReference>
<evidence type="ECO:0000259" key="1">
    <source>
        <dbReference type="PROSITE" id="PS50994"/>
    </source>
</evidence>
<reference evidence="2" key="1">
    <citation type="journal article" date="2020" name="mSystems">
        <title>Genome- and Community-Level Interaction Insights into Carbon Utilization and Element Cycling Functions of Hydrothermarchaeota in Hydrothermal Sediment.</title>
        <authorList>
            <person name="Zhou Z."/>
            <person name="Liu Y."/>
            <person name="Xu W."/>
            <person name="Pan J."/>
            <person name="Luo Z.H."/>
            <person name="Li M."/>
        </authorList>
    </citation>
    <scope>NUCLEOTIDE SEQUENCE</scope>
    <source>
        <strain evidence="2">SpSt-997</strain>
    </source>
</reference>
<comment type="caution">
    <text evidence="2">The sequence shown here is derived from an EMBL/GenBank/DDBJ whole genome shotgun (WGS) entry which is preliminary data.</text>
</comment>
<dbReference type="InterPro" id="IPR012337">
    <property type="entry name" value="RNaseH-like_sf"/>
</dbReference>
<dbReference type="InterPro" id="IPR001584">
    <property type="entry name" value="Integrase_cat-core"/>
</dbReference>
<protein>
    <submittedName>
        <fullName evidence="2">Transposase</fullName>
    </submittedName>
</protein>
<dbReference type="SUPFAM" id="SSF53098">
    <property type="entry name" value="Ribonuclease H-like"/>
    <property type="match status" value="1"/>
</dbReference>
<organism evidence="2">
    <name type="scientific">Acidicaldus sp</name>
    <dbReference type="NCBI Taxonomy" id="1872105"/>
    <lineage>
        <taxon>Bacteria</taxon>
        <taxon>Pseudomonadati</taxon>
        <taxon>Pseudomonadota</taxon>
        <taxon>Alphaproteobacteria</taxon>
        <taxon>Acetobacterales</taxon>
        <taxon>Acetobacteraceae</taxon>
        <taxon>Acidicaldus</taxon>
    </lineage>
</organism>
<dbReference type="Pfam" id="PF00665">
    <property type="entry name" value="rve"/>
    <property type="match status" value="1"/>
</dbReference>
<dbReference type="GO" id="GO:0015074">
    <property type="term" value="P:DNA integration"/>
    <property type="evidence" value="ECO:0007669"/>
    <property type="project" value="InterPro"/>
</dbReference>
<dbReference type="GO" id="GO:0003676">
    <property type="term" value="F:nucleic acid binding"/>
    <property type="evidence" value="ECO:0007669"/>
    <property type="project" value="InterPro"/>
</dbReference>
<dbReference type="PANTHER" id="PTHR46889">
    <property type="entry name" value="TRANSPOSASE INSF FOR INSERTION SEQUENCE IS3B-RELATED"/>
    <property type="match status" value="1"/>
</dbReference>
<proteinExistence type="predicted"/>
<dbReference type="InterPro" id="IPR050900">
    <property type="entry name" value="Transposase_IS3/IS150/IS904"/>
</dbReference>
<evidence type="ECO:0000313" key="2">
    <source>
        <dbReference type="EMBL" id="HGC42605.1"/>
    </source>
</evidence>
<sequence length="133" mass="14672">MMSQGFLYLVVILDWSTRRVLAWRLSNTLTVRFCVAALREALARLGTPEIFNTEQDSQLTSKDFTTVLRGHGVQISMDGRERCHDNIFAERRGYGRGRVAPSHKKIARPLQRANAQSVIGGAASIGGVVATSL</sequence>
<dbReference type="Gene3D" id="3.30.420.10">
    <property type="entry name" value="Ribonuclease H-like superfamily/Ribonuclease H"/>
    <property type="match status" value="1"/>
</dbReference>
<accession>A0A8J4H976</accession>
<name>A0A8J4H976_9PROT</name>
<gene>
    <name evidence="2" type="ORF">ENY07_05200</name>
</gene>
<dbReference type="PROSITE" id="PS50994">
    <property type="entry name" value="INTEGRASE"/>
    <property type="match status" value="1"/>
</dbReference>